<name>A0A1Y5FDQ0_9BACT</name>
<dbReference type="CDD" id="cd02966">
    <property type="entry name" value="TlpA_like_family"/>
    <property type="match status" value="1"/>
</dbReference>
<dbReference type="PANTHER" id="PTHR42852:SF13">
    <property type="entry name" value="PROTEIN DIPZ"/>
    <property type="match status" value="1"/>
</dbReference>
<organism evidence="2 3">
    <name type="scientific">Halobacteriovorax marinus</name>
    <dbReference type="NCBI Taxonomy" id="97084"/>
    <lineage>
        <taxon>Bacteria</taxon>
        <taxon>Pseudomonadati</taxon>
        <taxon>Bdellovibrionota</taxon>
        <taxon>Bacteriovoracia</taxon>
        <taxon>Bacteriovoracales</taxon>
        <taxon>Halobacteriovoraceae</taxon>
        <taxon>Halobacteriovorax</taxon>
    </lineage>
</organism>
<dbReference type="GO" id="GO:0016209">
    <property type="term" value="F:antioxidant activity"/>
    <property type="evidence" value="ECO:0007669"/>
    <property type="project" value="InterPro"/>
</dbReference>
<dbReference type="Gene3D" id="3.40.30.10">
    <property type="entry name" value="Glutaredoxin"/>
    <property type="match status" value="1"/>
</dbReference>
<accession>A0A1Y5FDQ0</accession>
<dbReference type="SUPFAM" id="SSF52833">
    <property type="entry name" value="Thioredoxin-like"/>
    <property type="match status" value="1"/>
</dbReference>
<dbReference type="Proteomes" id="UP000196531">
    <property type="component" value="Unassembled WGS sequence"/>
</dbReference>
<dbReference type="InterPro" id="IPR036249">
    <property type="entry name" value="Thioredoxin-like_sf"/>
</dbReference>
<protein>
    <recommendedName>
        <fullName evidence="1">Thioredoxin domain-containing protein</fullName>
    </recommendedName>
</protein>
<dbReference type="GO" id="GO:0016491">
    <property type="term" value="F:oxidoreductase activity"/>
    <property type="evidence" value="ECO:0007669"/>
    <property type="project" value="InterPro"/>
</dbReference>
<evidence type="ECO:0000313" key="3">
    <source>
        <dbReference type="Proteomes" id="UP000196531"/>
    </source>
</evidence>
<reference evidence="3" key="1">
    <citation type="journal article" date="2017" name="Proc. Natl. Acad. Sci. U.S.A.">
        <title>Simulation of Deepwater Horizon oil plume reveals substrate specialization within a complex community of hydrocarbon-degraders.</title>
        <authorList>
            <person name="Hu P."/>
            <person name="Dubinsky E.A."/>
            <person name="Probst A.J."/>
            <person name="Wang J."/>
            <person name="Sieber C.M.K."/>
            <person name="Tom L.M."/>
            <person name="Gardinali P."/>
            <person name="Banfield J.F."/>
            <person name="Atlas R.M."/>
            <person name="Andersen G.L."/>
        </authorList>
    </citation>
    <scope>NUCLEOTIDE SEQUENCE [LARGE SCALE GENOMIC DNA]</scope>
</reference>
<dbReference type="InterPro" id="IPR050553">
    <property type="entry name" value="Thioredoxin_ResA/DsbE_sf"/>
</dbReference>
<dbReference type="PANTHER" id="PTHR42852">
    <property type="entry name" value="THIOL:DISULFIDE INTERCHANGE PROTEIN DSBE"/>
    <property type="match status" value="1"/>
</dbReference>
<dbReference type="AlphaFoldDB" id="A0A1Y5FDQ0"/>
<dbReference type="PROSITE" id="PS51352">
    <property type="entry name" value="THIOREDOXIN_2"/>
    <property type="match status" value="1"/>
</dbReference>
<dbReference type="Pfam" id="PF00578">
    <property type="entry name" value="AhpC-TSA"/>
    <property type="match status" value="1"/>
</dbReference>
<evidence type="ECO:0000313" key="2">
    <source>
        <dbReference type="EMBL" id="OUR96722.1"/>
    </source>
</evidence>
<dbReference type="EMBL" id="MAAO01000006">
    <property type="protein sequence ID" value="OUR96722.1"/>
    <property type="molecule type" value="Genomic_DNA"/>
</dbReference>
<dbReference type="InterPro" id="IPR000866">
    <property type="entry name" value="AhpC/TSA"/>
</dbReference>
<gene>
    <name evidence="2" type="ORF">A9Q84_10295</name>
</gene>
<sequence>MGKYLLVFLIPLMLSNKFYSPKEFSLKVFAEDREVTLASLKGKKTIINFWATWCTSCIKELPILNRLKLDPKASEYRFLAISAGDSKKKIRRFLKRNKFNYTVLMDKSRKVSKSWGVELLPVTIVLDETGKVIYSENIPPLALP</sequence>
<comment type="caution">
    <text evidence="2">The sequence shown here is derived from an EMBL/GenBank/DDBJ whole genome shotgun (WGS) entry which is preliminary data.</text>
</comment>
<dbReference type="InterPro" id="IPR013766">
    <property type="entry name" value="Thioredoxin_domain"/>
</dbReference>
<feature type="domain" description="Thioredoxin" evidence="1">
    <location>
        <begin position="1"/>
        <end position="144"/>
    </location>
</feature>
<evidence type="ECO:0000259" key="1">
    <source>
        <dbReference type="PROSITE" id="PS51352"/>
    </source>
</evidence>
<proteinExistence type="predicted"/>